<evidence type="ECO:0000313" key="1">
    <source>
        <dbReference type="EMBL" id="GFE52727.1"/>
    </source>
</evidence>
<dbReference type="OrthoDB" id="360884at2759"/>
<dbReference type="AlphaFoldDB" id="A0A9W5TA44"/>
<comment type="caution">
    <text evidence="1">The sequence shown here is derived from an EMBL/GenBank/DDBJ whole genome shotgun (WGS) entry which is preliminary data.</text>
</comment>
<dbReference type="EMBL" id="BLIY01000001">
    <property type="protein sequence ID" value="GFE52727.1"/>
    <property type="molecule type" value="Genomic_DNA"/>
</dbReference>
<organism evidence="1 2">
    <name type="scientific">Babesia ovis</name>
    <dbReference type="NCBI Taxonomy" id="5869"/>
    <lineage>
        <taxon>Eukaryota</taxon>
        <taxon>Sar</taxon>
        <taxon>Alveolata</taxon>
        <taxon>Apicomplexa</taxon>
        <taxon>Aconoidasida</taxon>
        <taxon>Piroplasmida</taxon>
        <taxon>Babesiidae</taxon>
        <taxon>Babesia</taxon>
    </lineage>
</organism>
<gene>
    <name evidence="1" type="ORF">BaOVIS_001310</name>
</gene>
<reference evidence="1" key="1">
    <citation type="submission" date="2019-12" db="EMBL/GenBank/DDBJ databases">
        <title>Genome sequence of Babesia ovis.</title>
        <authorList>
            <person name="Yamagishi J."/>
            <person name="Sevinc F."/>
            <person name="Xuan X."/>
        </authorList>
    </citation>
    <scope>NUCLEOTIDE SEQUENCE</scope>
    <source>
        <strain evidence="1">Selcuk</strain>
    </source>
</reference>
<evidence type="ECO:0000313" key="2">
    <source>
        <dbReference type="Proteomes" id="UP001057455"/>
    </source>
</evidence>
<protein>
    <submittedName>
        <fullName evidence="1">Transcriptional regulator, putative</fullName>
    </submittedName>
</protein>
<keyword evidence="2" id="KW-1185">Reference proteome</keyword>
<accession>A0A9W5TA44</accession>
<sequence length="804" mass="90631">MPMMDSPRLAAVSRTLDTVAGLVQSYERIDEHVQQLQLKEAACLLQTCLDATVALSQDGNLKSEIQAYCASLRAKCLSEMKRMLPVAFGDFLHAELENHRFQQRLLSSKTEPVGALDCSALYQQLAEEADFDDIGISEEGEQVLYRLKWAYYHRYKILVKVALFLGQRWLSFTNDGCFKGDEQNINLGGKTLSITYREFQTYIELMGISDVYLRLIENRVYRYVMPKVDISGLDDQEQVAEDFVYVHCLGISTNTKVVPKLFIDNYKSSADLVLGVVARILQVDASLQQLLRLSQLGAGGNIHDEPSAQTSLETEKTDHIVDIDTCSSITPVYIRLLVDDLISRLCEVAYACWELECKQPRDILENMRNLCALLNAERTLVDTTSRSIPRFLSCMMRSWEEQVLVFARMCARSQGDDDCVDCISVSDSKVSPGASIRRLDKQSLMDVLEATLSHRFSGTSMTQVFGQLEWTNNIESCGVSNNVYTLAVLLFTLAAQPIALIPEVFGTLGPGMVSTKIITLCLDTYSSVVQSVLTMYLVVTQDCFKQFVLSITKSVSKDEDVKDLGTLNISLRNFMLLLSNVSLLSGTSLILPYFAQSLAEHVDWSYTNMDRKAIQEMIKARVHTCTLHVHLLKFQDYLLTQLSALIQQVLQKLLSRLLNSLNYEAVHFGDDAIHMLTQISSLCEGILPRKLHVVTMCLVLDLYFTTVPDIFLDYLDLLNYQPSDEVLSNVTAFVIQLDDMLSNYATGMGKTNTDFMYHAKFVAFSAVFKNDFSCVDDPNSPYNQRDLNRLCKLCRCIQQRVAVE</sequence>
<name>A0A9W5TA44_BABOV</name>
<proteinExistence type="predicted"/>
<dbReference type="Proteomes" id="UP001057455">
    <property type="component" value="Unassembled WGS sequence"/>
</dbReference>